<dbReference type="PANTHER" id="PTHR33498">
    <property type="entry name" value="TRANSPOSASE FOR INSERTION SEQUENCE ELEMENT IS1557"/>
    <property type="match status" value="1"/>
</dbReference>
<dbReference type="InterPro" id="IPR047951">
    <property type="entry name" value="Transpos_ISL3"/>
</dbReference>
<sequence length="438" mass="49212">MVGLMDGLDLNVMFGAALGLAAPWQVVSVEFDPEAGRLDLGLDFPRGSRFACPEPGCAEAACSVHDTDDKAWRHLDFFEHQAYLNARVPRVRCSEHGVHLVSVPWARPGSGFTLLFEVAMLAYAKQMPIAPLARMAREHDTRIWRVIEHHIDRARAGMDFSGVTDIGVDETSARRGQDYVSIFMDLVERRVLFATEGRDSHTVEAFAADLVAHGGDPTAQVERVCCDMSPAFIKGIREHLGSEPQDAYDDDGIEVAATPGHQPEVVFDRFHVVAKANDAGDEVRRAESKTRTELKRSRYVWLRNDADLTVKQREKLAWLTRPSMNLQTARAACWRDDFNGFYEQSTPQAAEAYLRRWCYGAKRSRLEPIKAFVLMVEAHWAGIIAWQVNRINNGLLEGTNSLIQAAKRRARGYRNKDKMITITYLIAGKLPLPQIHTI</sequence>
<dbReference type="PANTHER" id="PTHR33498:SF1">
    <property type="entry name" value="TRANSPOSASE FOR INSERTION SEQUENCE ELEMENT IS1557"/>
    <property type="match status" value="1"/>
</dbReference>
<dbReference type="Pfam" id="PF14690">
    <property type="entry name" value="Zn_ribbon_ISL3"/>
    <property type="match status" value="1"/>
</dbReference>
<name>A0A6J7HMZ6_9ZZZZ</name>
<evidence type="ECO:0000313" key="4">
    <source>
        <dbReference type="EMBL" id="CAB4917735.1"/>
    </source>
</evidence>
<feature type="domain" description="Transposase IS204/IS1001/IS1096/IS1165 zinc-finger" evidence="3">
    <location>
        <begin position="55"/>
        <end position="96"/>
    </location>
</feature>
<evidence type="ECO:0000259" key="3">
    <source>
        <dbReference type="Pfam" id="PF14690"/>
    </source>
</evidence>
<dbReference type="AlphaFoldDB" id="A0A6J7HMZ6"/>
<reference evidence="4" key="1">
    <citation type="submission" date="2020-05" db="EMBL/GenBank/DDBJ databases">
        <authorList>
            <person name="Chiriac C."/>
            <person name="Salcher M."/>
            <person name="Ghai R."/>
            <person name="Kavagutti S V."/>
        </authorList>
    </citation>
    <scope>NUCLEOTIDE SEQUENCE</scope>
</reference>
<dbReference type="Pfam" id="PF13542">
    <property type="entry name" value="HTH_Tnp_ISL3"/>
    <property type="match status" value="1"/>
</dbReference>
<feature type="domain" description="Transposase IS204/IS1001/IS1096/IS1165 DDE" evidence="1">
    <location>
        <begin position="262"/>
        <end position="421"/>
    </location>
</feature>
<proteinExistence type="predicted"/>
<protein>
    <submittedName>
        <fullName evidence="4">Unannotated protein</fullName>
    </submittedName>
</protein>
<feature type="domain" description="Transposase IS204/IS1001/IS1096/IS1165 helix-turn-helix" evidence="2">
    <location>
        <begin position="101"/>
        <end position="150"/>
    </location>
</feature>
<evidence type="ECO:0000259" key="2">
    <source>
        <dbReference type="Pfam" id="PF13542"/>
    </source>
</evidence>
<dbReference type="Pfam" id="PF01610">
    <property type="entry name" value="DDE_Tnp_ISL3"/>
    <property type="match status" value="2"/>
</dbReference>
<gene>
    <name evidence="4" type="ORF">UFOPK3720_00062</name>
</gene>
<organism evidence="4">
    <name type="scientific">freshwater metagenome</name>
    <dbReference type="NCBI Taxonomy" id="449393"/>
    <lineage>
        <taxon>unclassified sequences</taxon>
        <taxon>metagenomes</taxon>
        <taxon>ecological metagenomes</taxon>
    </lineage>
</organism>
<dbReference type="InterPro" id="IPR002560">
    <property type="entry name" value="Transposase_DDE"/>
</dbReference>
<dbReference type="InterPro" id="IPR029261">
    <property type="entry name" value="Transposase_Znf"/>
</dbReference>
<accession>A0A6J7HMZ6</accession>
<feature type="domain" description="Transposase IS204/IS1001/IS1096/IS1165 DDE" evidence="1">
    <location>
        <begin position="166"/>
        <end position="241"/>
    </location>
</feature>
<dbReference type="EMBL" id="CAFBNB010000006">
    <property type="protein sequence ID" value="CAB4917735.1"/>
    <property type="molecule type" value="Genomic_DNA"/>
</dbReference>
<dbReference type="InterPro" id="IPR032877">
    <property type="entry name" value="Transposase_HTH"/>
</dbReference>
<evidence type="ECO:0000259" key="1">
    <source>
        <dbReference type="Pfam" id="PF01610"/>
    </source>
</evidence>